<dbReference type="HOGENOM" id="CLU_1633176_0_0_4"/>
<sequence length="162" mass="17353">MLVAVHGNTWNLGHELHLACDIRIAAADTSFAQTENTHARFPGGGSTIRFVREAGWAQAMRYLLTGDAWSANDALRMGIIQEIVPTADAALQRAIELANKIAACAPLSIKTTLASAHLALTEGEDAAFAALGPQRSALYASDDFKENLRAIAEHRAPVYQGK</sequence>
<evidence type="ECO:0000313" key="4">
    <source>
        <dbReference type="Proteomes" id="UP000027604"/>
    </source>
</evidence>
<protein>
    <submittedName>
        <fullName evidence="3">Putative enoyl-CoA hydratase/isomerase</fullName>
    </submittedName>
</protein>
<dbReference type="InterPro" id="IPR029045">
    <property type="entry name" value="ClpP/crotonase-like_dom_sf"/>
</dbReference>
<keyword evidence="4" id="KW-1185">Reference proteome</keyword>
<dbReference type="CDD" id="cd06558">
    <property type="entry name" value="crotonase-like"/>
    <property type="match status" value="1"/>
</dbReference>
<dbReference type="InterPro" id="IPR001753">
    <property type="entry name" value="Enoyl-CoA_hydra/iso"/>
</dbReference>
<reference evidence="3 4" key="1">
    <citation type="journal article" date="2015" name="Genome Announc.">
        <title>Genome Sequence of Mushroom Soft-Rot Pathogen Janthinobacterium agaricidamnosum.</title>
        <authorList>
            <person name="Graupner K."/>
            <person name="Lackner G."/>
            <person name="Hertweck C."/>
        </authorList>
    </citation>
    <scope>NUCLEOTIDE SEQUENCE [LARGE SCALE GENOMIC DNA]</scope>
    <source>
        <strain evidence="4">NBRC 102515 / DSM 9628</strain>
    </source>
</reference>
<proteinExistence type="inferred from homology"/>
<dbReference type="InterPro" id="IPR014748">
    <property type="entry name" value="Enoyl-CoA_hydra_C"/>
</dbReference>
<dbReference type="Pfam" id="PF00378">
    <property type="entry name" value="ECH_1"/>
    <property type="match status" value="1"/>
</dbReference>
<evidence type="ECO:0000256" key="1">
    <source>
        <dbReference type="ARBA" id="ARBA00005254"/>
    </source>
</evidence>
<evidence type="ECO:0000256" key="2">
    <source>
        <dbReference type="ARBA" id="ARBA00023239"/>
    </source>
</evidence>
<dbReference type="PANTHER" id="PTHR11941">
    <property type="entry name" value="ENOYL-COA HYDRATASE-RELATED"/>
    <property type="match status" value="1"/>
</dbReference>
<dbReference type="PATRIC" id="fig|1349767.4.peg.3977"/>
<evidence type="ECO:0000313" key="3">
    <source>
        <dbReference type="EMBL" id="CDG82859.1"/>
    </source>
</evidence>
<accession>W0V206</accession>
<dbReference type="GO" id="GO:0006635">
    <property type="term" value="P:fatty acid beta-oxidation"/>
    <property type="evidence" value="ECO:0007669"/>
    <property type="project" value="TreeGrafter"/>
</dbReference>
<dbReference type="Proteomes" id="UP000027604">
    <property type="component" value="Chromosome I"/>
</dbReference>
<gene>
    <name evidence="3" type="ORF">GJA_2224</name>
</gene>
<dbReference type="EMBL" id="HG322949">
    <property type="protein sequence ID" value="CDG82859.1"/>
    <property type="molecule type" value="Genomic_DNA"/>
</dbReference>
<dbReference type="eggNOG" id="COG1024">
    <property type="taxonomic scope" value="Bacteria"/>
</dbReference>
<name>W0V206_9BURK</name>
<dbReference type="Gene3D" id="3.90.226.10">
    <property type="entry name" value="2-enoyl-CoA Hydratase, Chain A, domain 1"/>
    <property type="match status" value="1"/>
</dbReference>
<keyword evidence="3" id="KW-0413">Isomerase</keyword>
<comment type="similarity">
    <text evidence="1">Belongs to the enoyl-CoA hydratase/isomerase family.</text>
</comment>
<dbReference type="AlphaFoldDB" id="W0V206"/>
<dbReference type="SUPFAM" id="SSF52096">
    <property type="entry name" value="ClpP/crotonase"/>
    <property type="match status" value="1"/>
</dbReference>
<dbReference type="GO" id="GO:0016829">
    <property type="term" value="F:lyase activity"/>
    <property type="evidence" value="ECO:0007669"/>
    <property type="project" value="UniProtKB-KW"/>
</dbReference>
<keyword evidence="2" id="KW-0456">Lyase</keyword>
<organism evidence="3 4">
    <name type="scientific">Janthinobacterium agaricidamnosum NBRC 102515 = DSM 9628</name>
    <dbReference type="NCBI Taxonomy" id="1349767"/>
    <lineage>
        <taxon>Bacteria</taxon>
        <taxon>Pseudomonadati</taxon>
        <taxon>Pseudomonadota</taxon>
        <taxon>Betaproteobacteria</taxon>
        <taxon>Burkholderiales</taxon>
        <taxon>Oxalobacteraceae</taxon>
        <taxon>Janthinobacterium</taxon>
    </lineage>
</organism>
<dbReference type="PANTHER" id="PTHR11941:SF54">
    <property type="entry name" value="ENOYL-COA HYDRATASE, MITOCHONDRIAL"/>
    <property type="match status" value="1"/>
</dbReference>
<dbReference type="Gene3D" id="1.10.12.10">
    <property type="entry name" value="Lyase 2-enoyl-coa Hydratase, Chain A, domain 2"/>
    <property type="match status" value="1"/>
</dbReference>
<dbReference type="STRING" id="1349767.GJA_2224"/>
<dbReference type="KEGG" id="jag:GJA_2224"/>
<dbReference type="GO" id="GO:0016853">
    <property type="term" value="F:isomerase activity"/>
    <property type="evidence" value="ECO:0007669"/>
    <property type="project" value="UniProtKB-KW"/>
</dbReference>